<protein>
    <submittedName>
        <fullName evidence="3">Uncharacterized protein</fullName>
    </submittedName>
</protein>
<gene>
    <name evidence="3" type="ORF">F5147DRAFT_224246</name>
</gene>
<feature type="region of interest" description="Disordered" evidence="2">
    <location>
        <begin position="657"/>
        <end position="681"/>
    </location>
</feature>
<keyword evidence="1" id="KW-0175">Coiled coil</keyword>
<keyword evidence="4" id="KW-1185">Reference proteome</keyword>
<feature type="region of interest" description="Disordered" evidence="2">
    <location>
        <begin position="966"/>
        <end position="1002"/>
    </location>
</feature>
<dbReference type="AlphaFoldDB" id="A0A9P7JT62"/>
<evidence type="ECO:0000256" key="2">
    <source>
        <dbReference type="SAM" id="MobiDB-lite"/>
    </source>
</evidence>
<feature type="compositionally biased region" description="Low complexity" evidence="2">
    <location>
        <begin position="859"/>
        <end position="876"/>
    </location>
</feature>
<evidence type="ECO:0000256" key="1">
    <source>
        <dbReference type="SAM" id="Coils"/>
    </source>
</evidence>
<dbReference type="GeneID" id="64690947"/>
<dbReference type="OrthoDB" id="2592022at2759"/>
<feature type="region of interest" description="Disordered" evidence="2">
    <location>
        <begin position="850"/>
        <end position="886"/>
    </location>
</feature>
<comment type="caution">
    <text evidence="3">The sequence shown here is derived from an EMBL/GenBank/DDBJ whole genome shotgun (WGS) entry which is preliminary data.</text>
</comment>
<dbReference type="EMBL" id="JABBWM010000034">
    <property type="protein sequence ID" value="KAG2106778.1"/>
    <property type="molecule type" value="Genomic_DNA"/>
</dbReference>
<evidence type="ECO:0000313" key="3">
    <source>
        <dbReference type="EMBL" id="KAG2106778.1"/>
    </source>
</evidence>
<dbReference type="Proteomes" id="UP000823399">
    <property type="component" value="Unassembled WGS sequence"/>
</dbReference>
<feature type="region of interest" description="Disordered" evidence="2">
    <location>
        <begin position="609"/>
        <end position="642"/>
    </location>
</feature>
<sequence length="1002" mass="110080">MSVEQNELDDEHPLVLELSSLRQTAARFQHEAHQAALKLQRHTLATAQTNDRLHFLESQHSLLLSELATLRAYPLPNSQSDTHVVQELTLALRRSSEKLDLTEHALAEKIAELVNTRTEAQKARYNAEGAYKLAASVRAREEEGKVRERSLETRLQAAEEERRLIELVVHEYADLVRSLDGRKSSLGNGGAVLQNASASASSLTLVEGLHEGKSNLHRLTTEYAFETEKREMSITQLRNEITNLENILNAERKTAAHDRAHLAKARSELEALKLDDTTAAKMVSRYMKFSQSQTNALQSTLTTLQTRHASSQHTLQSTINDAEARMHAHMAENARLRDALEELGEEVTREAYGRRREVALRLALLAREEALSEALRRWVRRAQEGMNRCADADSQMYATFERAVKDAESLLVTLDAEVTGSLVTGVFGRLVLAKDAMMRMTEEVGVEVERRVAAERKISLGMGSLDEIAHEQTISVEGTLIDITEQAPYAQDISTDIPPTQDLSFASPPTPTLLPNLPAEDSRGTSSPVMGDITSGTSQLLLDLPTESSQSSAVSILNLTQTPATKEVYTLPQSAELPAPLVPANELTMEPVDMDRILDTQEVKLHVQTPDTEDTKDTPPPLPLTNLAKQEESPTNQFLERKEDSGVLFTSAATSPEAQAVAPANEPNNLTTNIIPSSQPPSIPDEISSLLSSLSEVNHRYDTLQHAFRDCSLSLKDLKRLLPPIPIASPPTLTPTPSHSPQSFLRTALERISDYTEDARVELEIRITDEALAIRGFETLLTVPGALSLSLDSNLDLEEMRAFVDGRDEGVRRARDRLEEKLADVQHDVAVVKRAVHDFQVLLDEESEPEEDKSWSAWTSSLLPRSSTPTPSQTPTFGSMMTSPRLRRSSSVKQLFSLAELELRIPMPLPALIPQAQPAYGALGLGVGSGAAPGLGRQRTMSMMYSLGIGSRASVSTSALGSVSSLGIPGMSPVKNEGGRSRFVTTPLTGETRRDCDESDVE</sequence>
<reference evidence="3" key="1">
    <citation type="journal article" date="2020" name="New Phytol.">
        <title>Comparative genomics reveals dynamic genome evolution in host specialist ectomycorrhizal fungi.</title>
        <authorList>
            <person name="Lofgren L.A."/>
            <person name="Nguyen N.H."/>
            <person name="Vilgalys R."/>
            <person name="Ruytinx J."/>
            <person name="Liao H.L."/>
            <person name="Branco S."/>
            <person name="Kuo A."/>
            <person name="LaButti K."/>
            <person name="Lipzen A."/>
            <person name="Andreopoulos W."/>
            <person name="Pangilinan J."/>
            <person name="Riley R."/>
            <person name="Hundley H."/>
            <person name="Na H."/>
            <person name="Barry K."/>
            <person name="Grigoriev I.V."/>
            <person name="Stajich J.E."/>
            <person name="Kennedy P.G."/>
        </authorList>
    </citation>
    <scope>NUCLEOTIDE SEQUENCE</scope>
    <source>
        <strain evidence="3">FC423</strain>
    </source>
</reference>
<accession>A0A9P7JT62</accession>
<dbReference type="RefSeq" id="XP_041291806.1">
    <property type="nucleotide sequence ID" value="XM_041428688.1"/>
</dbReference>
<evidence type="ECO:0000313" key="4">
    <source>
        <dbReference type="Proteomes" id="UP000823399"/>
    </source>
</evidence>
<organism evidence="3 4">
    <name type="scientific">Suillus discolor</name>
    <dbReference type="NCBI Taxonomy" id="1912936"/>
    <lineage>
        <taxon>Eukaryota</taxon>
        <taxon>Fungi</taxon>
        <taxon>Dikarya</taxon>
        <taxon>Basidiomycota</taxon>
        <taxon>Agaricomycotina</taxon>
        <taxon>Agaricomycetes</taxon>
        <taxon>Agaricomycetidae</taxon>
        <taxon>Boletales</taxon>
        <taxon>Suillineae</taxon>
        <taxon>Suillaceae</taxon>
        <taxon>Suillus</taxon>
    </lineage>
</organism>
<feature type="coiled-coil region" evidence="1">
    <location>
        <begin position="141"/>
        <end position="168"/>
    </location>
</feature>
<feature type="coiled-coil region" evidence="1">
    <location>
        <begin position="319"/>
        <end position="346"/>
    </location>
</feature>
<proteinExistence type="predicted"/>
<name>A0A9P7JT62_9AGAM</name>